<evidence type="ECO:0000256" key="1">
    <source>
        <dbReference type="SAM" id="MobiDB-lite"/>
    </source>
</evidence>
<dbReference type="EMBL" id="SMKO01000059">
    <property type="protein sequence ID" value="TDD02956.1"/>
    <property type="molecule type" value="Genomic_DNA"/>
</dbReference>
<reference evidence="2 3" key="1">
    <citation type="submission" date="2019-03" db="EMBL/GenBank/DDBJ databases">
        <title>Draft genome sequences of novel Actinobacteria.</title>
        <authorList>
            <person name="Sahin N."/>
            <person name="Ay H."/>
            <person name="Saygin H."/>
        </authorList>
    </citation>
    <scope>NUCLEOTIDE SEQUENCE [LARGE SCALE GENOMIC DNA]</scope>
    <source>
        <strain evidence="2 3">KC310</strain>
    </source>
</reference>
<evidence type="ECO:0000313" key="3">
    <source>
        <dbReference type="Proteomes" id="UP000295258"/>
    </source>
</evidence>
<feature type="region of interest" description="Disordered" evidence="1">
    <location>
        <begin position="1"/>
        <end position="30"/>
    </location>
</feature>
<feature type="compositionally biased region" description="Polar residues" evidence="1">
    <location>
        <begin position="9"/>
        <end position="19"/>
    </location>
</feature>
<keyword evidence="3" id="KW-1185">Reference proteome</keyword>
<dbReference type="Proteomes" id="UP000295258">
    <property type="component" value="Unassembled WGS sequence"/>
</dbReference>
<protein>
    <submittedName>
        <fullName evidence="2">Uncharacterized protein</fullName>
    </submittedName>
</protein>
<gene>
    <name evidence="2" type="ORF">E1292_22250</name>
</gene>
<sequence>MRRRAAGSRSATCRATESTPGRAYRSRERTEAWRERASSIGVEVPSSASCVRALCRSRCRVQPSRSSMSSGEARGLASSRVFSSKISSARR</sequence>
<organism evidence="2 3">
    <name type="scientific">Nonomuraea deserti</name>
    <dbReference type="NCBI Taxonomy" id="1848322"/>
    <lineage>
        <taxon>Bacteria</taxon>
        <taxon>Bacillati</taxon>
        <taxon>Actinomycetota</taxon>
        <taxon>Actinomycetes</taxon>
        <taxon>Streptosporangiales</taxon>
        <taxon>Streptosporangiaceae</taxon>
        <taxon>Nonomuraea</taxon>
    </lineage>
</organism>
<comment type="caution">
    <text evidence="2">The sequence shown here is derived from an EMBL/GenBank/DDBJ whole genome shotgun (WGS) entry which is preliminary data.</text>
</comment>
<feature type="region of interest" description="Disordered" evidence="1">
    <location>
        <begin position="62"/>
        <end position="91"/>
    </location>
</feature>
<proteinExistence type="predicted"/>
<evidence type="ECO:0000313" key="2">
    <source>
        <dbReference type="EMBL" id="TDD02956.1"/>
    </source>
</evidence>
<dbReference type="AlphaFoldDB" id="A0A4V2YAA1"/>
<name>A0A4V2YAA1_9ACTN</name>
<feature type="compositionally biased region" description="Polar residues" evidence="1">
    <location>
        <begin position="80"/>
        <end position="91"/>
    </location>
</feature>
<accession>A0A4V2YAA1</accession>